<name>A0A4P6HPN3_9BACT</name>
<dbReference type="KEGG" id="dcb:C3Y92_12765"/>
<feature type="transmembrane region" description="Helical" evidence="1">
    <location>
        <begin position="51"/>
        <end position="70"/>
    </location>
</feature>
<dbReference type="OrthoDB" id="1525247at2"/>
<evidence type="ECO:0000256" key="1">
    <source>
        <dbReference type="SAM" id="Phobius"/>
    </source>
</evidence>
<dbReference type="EMBL" id="CP026538">
    <property type="protein sequence ID" value="QAZ68050.1"/>
    <property type="molecule type" value="Genomic_DNA"/>
</dbReference>
<keyword evidence="3" id="KW-1185">Reference proteome</keyword>
<evidence type="ECO:0000313" key="2">
    <source>
        <dbReference type="EMBL" id="QAZ68050.1"/>
    </source>
</evidence>
<organism evidence="2 3">
    <name type="scientific">Solidesulfovibrio carbinolicus</name>
    <dbReference type="NCBI Taxonomy" id="296842"/>
    <lineage>
        <taxon>Bacteria</taxon>
        <taxon>Pseudomonadati</taxon>
        <taxon>Thermodesulfobacteriota</taxon>
        <taxon>Desulfovibrionia</taxon>
        <taxon>Desulfovibrionales</taxon>
        <taxon>Desulfovibrionaceae</taxon>
        <taxon>Solidesulfovibrio</taxon>
    </lineage>
</organism>
<protein>
    <recommendedName>
        <fullName evidence="4">2TM domain-containing protein</fullName>
    </recommendedName>
</protein>
<keyword evidence="1" id="KW-0812">Transmembrane</keyword>
<evidence type="ECO:0000313" key="3">
    <source>
        <dbReference type="Proteomes" id="UP000293296"/>
    </source>
</evidence>
<accession>A0A4P6HPN3</accession>
<proteinExistence type="predicted"/>
<sequence length="88" mass="9724">MREPQLLGSWLEAARARADAWKKALFTVLGVLVALNLFITPHHPHFTGEGLPGFWAVFSLGAAIAMVYVLKKIVYPVLARPEDDNGRP</sequence>
<dbReference type="Proteomes" id="UP000293296">
    <property type="component" value="Chromosome"/>
</dbReference>
<keyword evidence="1" id="KW-1133">Transmembrane helix</keyword>
<gene>
    <name evidence="2" type="ORF">C3Y92_12765</name>
</gene>
<reference evidence="2 3" key="1">
    <citation type="submission" date="2018-02" db="EMBL/GenBank/DDBJ databases">
        <title>Genome sequence of Desulfovibrio carbinolicus DSM 3852.</title>
        <authorList>
            <person name="Wilbanks E."/>
            <person name="Skennerton C.T."/>
            <person name="Orphan V.J."/>
        </authorList>
    </citation>
    <scope>NUCLEOTIDE SEQUENCE [LARGE SCALE GENOMIC DNA]</scope>
    <source>
        <strain evidence="2 3">DSM 3852</strain>
    </source>
</reference>
<dbReference type="AlphaFoldDB" id="A0A4P6HPN3"/>
<evidence type="ECO:0008006" key="4">
    <source>
        <dbReference type="Google" id="ProtNLM"/>
    </source>
</evidence>
<feature type="transmembrane region" description="Helical" evidence="1">
    <location>
        <begin position="20"/>
        <end position="39"/>
    </location>
</feature>
<keyword evidence="1" id="KW-0472">Membrane</keyword>
<dbReference type="RefSeq" id="WP_129353178.1">
    <property type="nucleotide sequence ID" value="NZ_CP026538.1"/>
</dbReference>